<evidence type="ECO:0008006" key="3">
    <source>
        <dbReference type="Google" id="ProtNLM"/>
    </source>
</evidence>
<sequence>MPGVLARYQRRTPTLAAQVGAVVRELVGRASTRVLSALATRISKNTALRALMRLPLPGRTAPRVLGVDDVALRKIILS</sequence>
<proteinExistence type="predicted"/>
<dbReference type="Proteomes" id="UP001501585">
    <property type="component" value="Unassembled WGS sequence"/>
</dbReference>
<keyword evidence="2" id="KW-1185">Reference proteome</keyword>
<protein>
    <recommendedName>
        <fullName evidence="3">Transposase</fullName>
    </recommendedName>
</protein>
<evidence type="ECO:0000313" key="1">
    <source>
        <dbReference type="EMBL" id="GAA2009254.1"/>
    </source>
</evidence>
<gene>
    <name evidence="1" type="ORF">GCM10009799_41360</name>
</gene>
<comment type="caution">
    <text evidence="1">The sequence shown here is derived from an EMBL/GenBank/DDBJ whole genome shotgun (WGS) entry which is preliminary data.</text>
</comment>
<evidence type="ECO:0000313" key="2">
    <source>
        <dbReference type="Proteomes" id="UP001501585"/>
    </source>
</evidence>
<reference evidence="1 2" key="1">
    <citation type="journal article" date="2019" name="Int. J. Syst. Evol. Microbiol.">
        <title>The Global Catalogue of Microorganisms (GCM) 10K type strain sequencing project: providing services to taxonomists for standard genome sequencing and annotation.</title>
        <authorList>
            <consortium name="The Broad Institute Genomics Platform"/>
            <consortium name="The Broad Institute Genome Sequencing Center for Infectious Disease"/>
            <person name="Wu L."/>
            <person name="Ma J."/>
        </authorList>
    </citation>
    <scope>NUCLEOTIDE SEQUENCE [LARGE SCALE GENOMIC DNA]</scope>
    <source>
        <strain evidence="1 2">JCM 15313</strain>
    </source>
</reference>
<organism evidence="1 2">
    <name type="scientific">Nocardiopsis rhodophaea</name>
    <dbReference type="NCBI Taxonomy" id="280238"/>
    <lineage>
        <taxon>Bacteria</taxon>
        <taxon>Bacillati</taxon>
        <taxon>Actinomycetota</taxon>
        <taxon>Actinomycetes</taxon>
        <taxon>Streptosporangiales</taxon>
        <taxon>Nocardiopsidaceae</taxon>
        <taxon>Nocardiopsis</taxon>
    </lineage>
</organism>
<dbReference type="RefSeq" id="WP_344164556.1">
    <property type="nucleotide sequence ID" value="NZ_BAAAPC010000019.1"/>
</dbReference>
<accession>A0ABN2TH31</accession>
<name>A0ABN2TH31_9ACTN</name>
<dbReference type="EMBL" id="BAAAPC010000019">
    <property type="protein sequence ID" value="GAA2009254.1"/>
    <property type="molecule type" value="Genomic_DNA"/>
</dbReference>